<dbReference type="Proteomes" id="UP000054018">
    <property type="component" value="Unassembled WGS sequence"/>
</dbReference>
<protein>
    <submittedName>
        <fullName evidence="1">Unplaced genomic scaffold scaffold_27, whole genome shotgun sequence</fullName>
    </submittedName>
</protein>
<sequence length="57" mass="6694">MRVLLLRLTIISYKKYPRLEYVHFEHPTIPPAKISFPQCRTTVLTNNFGVLLILQPL</sequence>
<dbReference type="EMBL" id="KN833711">
    <property type="protein sequence ID" value="KIK25083.1"/>
    <property type="molecule type" value="Genomic_DNA"/>
</dbReference>
<name>A0A0C9ZZ92_9AGAM</name>
<organism evidence="1 2">
    <name type="scientific">Pisolithus microcarpus 441</name>
    <dbReference type="NCBI Taxonomy" id="765257"/>
    <lineage>
        <taxon>Eukaryota</taxon>
        <taxon>Fungi</taxon>
        <taxon>Dikarya</taxon>
        <taxon>Basidiomycota</taxon>
        <taxon>Agaricomycotina</taxon>
        <taxon>Agaricomycetes</taxon>
        <taxon>Agaricomycetidae</taxon>
        <taxon>Boletales</taxon>
        <taxon>Sclerodermatineae</taxon>
        <taxon>Pisolithaceae</taxon>
        <taxon>Pisolithus</taxon>
    </lineage>
</organism>
<accession>A0A0C9ZZ92</accession>
<evidence type="ECO:0000313" key="1">
    <source>
        <dbReference type="EMBL" id="KIK25083.1"/>
    </source>
</evidence>
<gene>
    <name evidence="1" type="ORF">PISMIDRAFT_363547</name>
</gene>
<reference evidence="2" key="2">
    <citation type="submission" date="2015-01" db="EMBL/GenBank/DDBJ databases">
        <title>Evolutionary Origins and Diversification of the Mycorrhizal Mutualists.</title>
        <authorList>
            <consortium name="DOE Joint Genome Institute"/>
            <consortium name="Mycorrhizal Genomics Consortium"/>
            <person name="Kohler A."/>
            <person name="Kuo A."/>
            <person name="Nagy L.G."/>
            <person name="Floudas D."/>
            <person name="Copeland A."/>
            <person name="Barry K.W."/>
            <person name="Cichocki N."/>
            <person name="Veneault-Fourrey C."/>
            <person name="LaButti K."/>
            <person name="Lindquist E.A."/>
            <person name="Lipzen A."/>
            <person name="Lundell T."/>
            <person name="Morin E."/>
            <person name="Murat C."/>
            <person name="Riley R."/>
            <person name="Ohm R."/>
            <person name="Sun H."/>
            <person name="Tunlid A."/>
            <person name="Henrissat B."/>
            <person name="Grigoriev I.V."/>
            <person name="Hibbett D.S."/>
            <person name="Martin F."/>
        </authorList>
    </citation>
    <scope>NUCLEOTIDE SEQUENCE [LARGE SCALE GENOMIC DNA]</scope>
    <source>
        <strain evidence="2">441</strain>
    </source>
</reference>
<evidence type="ECO:0000313" key="2">
    <source>
        <dbReference type="Proteomes" id="UP000054018"/>
    </source>
</evidence>
<dbReference type="AlphaFoldDB" id="A0A0C9ZZ92"/>
<keyword evidence="2" id="KW-1185">Reference proteome</keyword>
<dbReference type="HOGENOM" id="CLU_2997329_0_0_1"/>
<reference evidence="1 2" key="1">
    <citation type="submission" date="2014-04" db="EMBL/GenBank/DDBJ databases">
        <authorList>
            <consortium name="DOE Joint Genome Institute"/>
            <person name="Kuo A."/>
            <person name="Kohler A."/>
            <person name="Costa M.D."/>
            <person name="Nagy L.G."/>
            <person name="Floudas D."/>
            <person name="Copeland A."/>
            <person name="Barry K.W."/>
            <person name="Cichocki N."/>
            <person name="Veneault-Fourrey C."/>
            <person name="LaButti K."/>
            <person name="Lindquist E.A."/>
            <person name="Lipzen A."/>
            <person name="Lundell T."/>
            <person name="Morin E."/>
            <person name="Murat C."/>
            <person name="Sun H."/>
            <person name="Tunlid A."/>
            <person name="Henrissat B."/>
            <person name="Grigoriev I.V."/>
            <person name="Hibbett D.S."/>
            <person name="Martin F."/>
            <person name="Nordberg H.P."/>
            <person name="Cantor M.N."/>
            <person name="Hua S.X."/>
        </authorList>
    </citation>
    <scope>NUCLEOTIDE SEQUENCE [LARGE SCALE GENOMIC DNA]</scope>
    <source>
        <strain evidence="1 2">441</strain>
    </source>
</reference>
<proteinExistence type="predicted"/>